<dbReference type="InterPro" id="IPR036390">
    <property type="entry name" value="WH_DNA-bd_sf"/>
</dbReference>
<evidence type="ECO:0000313" key="4">
    <source>
        <dbReference type="EMBL" id="EEG47543.1"/>
    </source>
</evidence>
<dbReference type="eggNOG" id="COG1349">
    <property type="taxonomic scope" value="Bacteria"/>
</dbReference>
<sequence>MFSFSIRRILLYNFLCVILVLHLEKNKEIFMPKEINKEIESQILDYLNEHEKLSTTDAVELFQLSESTIRRMFTRLENQKKVVRVYGGIILAEQDTHYRYEFVRQKNKEQKRAIGRYATKLIDGNDFIFMDCGTTTAYMANAISTAIREHRLSNSLHVVTNSLINLEILNSCCNVTLVGGKLFEERKSTADVLAINFLSQFHFSKAFLGADGMSFEHGFSTDNIYTCQLSRTAMLLSQKSYVLLDSSKIDQPSYVNYGGLDEVTGIITDDKITLEQQKLFFSYPLELHIAH</sequence>
<reference evidence="4 5" key="1">
    <citation type="submission" date="2009-01" db="EMBL/GenBank/DDBJ databases">
        <authorList>
            <person name="Fulton L."/>
            <person name="Clifton S."/>
            <person name="Fulton B."/>
            <person name="Xu J."/>
            <person name="Minx P."/>
            <person name="Pepin K.H."/>
            <person name="Johnson M."/>
            <person name="Bhonagiri V."/>
            <person name="Nash W.E."/>
            <person name="Mardis E.R."/>
            <person name="Wilson R.K."/>
        </authorList>
    </citation>
    <scope>NUCLEOTIDE SEQUENCE [LARGE SCALE GENOMIC DNA]</scope>
    <source>
        <strain evidence="5">DSM 10507 / JCM 14656 / S5a33</strain>
    </source>
</reference>
<keyword evidence="5" id="KW-1185">Reference proteome</keyword>
<reference evidence="4 5" key="2">
    <citation type="submission" date="2009-02" db="EMBL/GenBank/DDBJ databases">
        <title>Draft genome sequence of Blautia hydrogenotrophica DSM 10507 (Ruminococcus hydrogenotrophicus DSM 10507).</title>
        <authorList>
            <person name="Sudarsanam P."/>
            <person name="Ley R."/>
            <person name="Guruge J."/>
            <person name="Turnbaugh P.J."/>
            <person name="Mahowald M."/>
            <person name="Liep D."/>
            <person name="Gordon J."/>
        </authorList>
    </citation>
    <scope>NUCLEOTIDE SEQUENCE [LARGE SCALE GENOMIC DNA]</scope>
    <source>
        <strain evidence="5">DSM 10507 / JCM 14656 / S5a33</strain>
    </source>
</reference>
<dbReference type="SMART" id="SM00420">
    <property type="entry name" value="HTH_DEOR"/>
    <property type="match status" value="1"/>
</dbReference>
<organism evidence="4 5">
    <name type="scientific">Blautia hydrogenotrophica (strain DSM 10507 / JCM 14656 / S5a33)</name>
    <name type="common">Ruminococcus hydrogenotrophicus</name>
    <dbReference type="NCBI Taxonomy" id="476272"/>
    <lineage>
        <taxon>Bacteria</taxon>
        <taxon>Bacillati</taxon>
        <taxon>Bacillota</taxon>
        <taxon>Clostridia</taxon>
        <taxon>Lachnospirales</taxon>
        <taxon>Lachnospiraceae</taxon>
        <taxon>Blautia</taxon>
    </lineage>
</organism>
<evidence type="ECO:0000313" key="5">
    <source>
        <dbReference type="Proteomes" id="UP000003100"/>
    </source>
</evidence>
<dbReference type="HOGENOM" id="CLU_060699_1_4_9"/>
<keyword evidence="2" id="KW-0804">Transcription</keyword>
<dbReference type="Gene3D" id="3.40.50.1360">
    <property type="match status" value="1"/>
</dbReference>
<dbReference type="EMBL" id="ACBZ01000189">
    <property type="protein sequence ID" value="EEG47543.1"/>
    <property type="molecule type" value="Genomic_DNA"/>
</dbReference>
<dbReference type="Pfam" id="PF08220">
    <property type="entry name" value="HTH_DeoR"/>
    <property type="match status" value="1"/>
</dbReference>
<accession>C0CRS6</accession>
<dbReference type="Proteomes" id="UP000003100">
    <property type="component" value="Unassembled WGS sequence"/>
</dbReference>
<dbReference type="SMART" id="SM01134">
    <property type="entry name" value="DeoRC"/>
    <property type="match status" value="1"/>
</dbReference>
<protein>
    <recommendedName>
        <fullName evidence="3">HTH deoR-type domain-containing protein</fullName>
    </recommendedName>
</protein>
<dbReference type="InterPro" id="IPR037171">
    <property type="entry name" value="NagB/RpiA_transferase-like"/>
</dbReference>
<dbReference type="GO" id="GO:0003700">
    <property type="term" value="F:DNA-binding transcription factor activity"/>
    <property type="evidence" value="ECO:0007669"/>
    <property type="project" value="InterPro"/>
</dbReference>
<dbReference type="InterPro" id="IPR001034">
    <property type="entry name" value="DeoR_HTH"/>
</dbReference>
<dbReference type="SUPFAM" id="SSF100950">
    <property type="entry name" value="NagB/RpiA/CoA transferase-like"/>
    <property type="match status" value="1"/>
</dbReference>
<dbReference type="InterPro" id="IPR014036">
    <property type="entry name" value="DeoR-like_C"/>
</dbReference>
<dbReference type="PANTHER" id="PTHR30363:SF44">
    <property type="entry name" value="AGA OPERON TRANSCRIPTIONAL REPRESSOR-RELATED"/>
    <property type="match status" value="1"/>
</dbReference>
<dbReference type="PATRIC" id="fig|476272.21.peg.270"/>
<keyword evidence="1" id="KW-0805">Transcription regulation</keyword>
<evidence type="ECO:0000256" key="1">
    <source>
        <dbReference type="ARBA" id="ARBA00023015"/>
    </source>
</evidence>
<name>C0CRS6_BLAHS</name>
<gene>
    <name evidence="4" type="ORF">RUMHYD_03592</name>
</gene>
<feature type="domain" description="HTH deoR-type" evidence="3">
    <location>
        <begin position="36"/>
        <end position="91"/>
    </location>
</feature>
<dbReference type="InterPro" id="IPR050313">
    <property type="entry name" value="Carb_Metab_HTH_regulators"/>
</dbReference>
<dbReference type="AlphaFoldDB" id="C0CRS6"/>
<proteinExistence type="predicted"/>
<dbReference type="Pfam" id="PF00455">
    <property type="entry name" value="DeoRC"/>
    <property type="match status" value="1"/>
</dbReference>
<dbReference type="SUPFAM" id="SSF46785">
    <property type="entry name" value="Winged helix' DNA-binding domain"/>
    <property type="match status" value="1"/>
</dbReference>
<dbReference type="PANTHER" id="PTHR30363">
    <property type="entry name" value="HTH-TYPE TRANSCRIPTIONAL REGULATOR SRLR-RELATED"/>
    <property type="match status" value="1"/>
</dbReference>
<evidence type="ECO:0000256" key="2">
    <source>
        <dbReference type="ARBA" id="ARBA00023163"/>
    </source>
</evidence>
<dbReference type="Gene3D" id="1.10.10.10">
    <property type="entry name" value="Winged helix-like DNA-binding domain superfamily/Winged helix DNA-binding domain"/>
    <property type="match status" value="1"/>
</dbReference>
<dbReference type="PROSITE" id="PS51000">
    <property type="entry name" value="HTH_DEOR_2"/>
    <property type="match status" value="1"/>
</dbReference>
<dbReference type="InterPro" id="IPR036388">
    <property type="entry name" value="WH-like_DNA-bd_sf"/>
</dbReference>
<evidence type="ECO:0000259" key="3">
    <source>
        <dbReference type="PROSITE" id="PS51000"/>
    </source>
</evidence>